<keyword evidence="1" id="KW-0808">Transferase</keyword>
<dbReference type="InterPro" id="IPR000182">
    <property type="entry name" value="GNAT_dom"/>
</dbReference>
<dbReference type="Proteomes" id="UP000266262">
    <property type="component" value="Unassembled WGS sequence"/>
</dbReference>
<gene>
    <name evidence="4" type="ORF">DX915_03095</name>
</gene>
<dbReference type="CDD" id="cd04301">
    <property type="entry name" value="NAT_SF"/>
    <property type="match status" value="1"/>
</dbReference>
<sequence>MQLIRGLYYMNFLDIRNCTKEDLSAVKYIYNTCMKEISCAYIPYTMETLQDFYKIKVEKKEPFLVATYQGEVVAFTTYTLFIDWFMPIRTIDYGIYVKKSARGKGIAKQLIHILFILAYKQGYRMANACIDFHNVASIRMHEKMGFHCIGSFNKQSKGIDYIRKVLIYQKELII</sequence>
<accession>A0ABX9MCD3</accession>
<dbReference type="Pfam" id="PF00583">
    <property type="entry name" value="Acetyltransf_1"/>
    <property type="match status" value="1"/>
</dbReference>
<evidence type="ECO:0000256" key="1">
    <source>
        <dbReference type="ARBA" id="ARBA00022679"/>
    </source>
</evidence>
<protein>
    <submittedName>
        <fullName evidence="4">GNAT family N-acetyltransferase</fullName>
    </submittedName>
</protein>
<dbReference type="SUPFAM" id="SSF55729">
    <property type="entry name" value="Acyl-CoA N-acyltransferases (Nat)"/>
    <property type="match status" value="1"/>
</dbReference>
<evidence type="ECO:0000256" key="2">
    <source>
        <dbReference type="ARBA" id="ARBA00023315"/>
    </source>
</evidence>
<dbReference type="PROSITE" id="PS51186">
    <property type="entry name" value="GNAT"/>
    <property type="match status" value="1"/>
</dbReference>
<dbReference type="PANTHER" id="PTHR43072:SF23">
    <property type="entry name" value="UPF0039 PROTEIN C11D3.02C"/>
    <property type="match status" value="1"/>
</dbReference>
<dbReference type="InterPro" id="IPR016181">
    <property type="entry name" value="Acyl_CoA_acyltransferase"/>
</dbReference>
<comment type="caution">
    <text evidence="4">The sequence shown here is derived from an EMBL/GenBank/DDBJ whole genome shotgun (WGS) entry which is preliminary data.</text>
</comment>
<name>A0ABX9MCD3_9FIRM</name>
<evidence type="ECO:0000313" key="5">
    <source>
        <dbReference type="Proteomes" id="UP000266262"/>
    </source>
</evidence>
<feature type="domain" description="N-acetyltransferase" evidence="3">
    <location>
        <begin position="13"/>
        <end position="173"/>
    </location>
</feature>
<dbReference type="Gene3D" id="3.40.630.30">
    <property type="match status" value="1"/>
</dbReference>
<dbReference type="PANTHER" id="PTHR43072">
    <property type="entry name" value="N-ACETYLTRANSFERASE"/>
    <property type="match status" value="1"/>
</dbReference>
<proteinExistence type="predicted"/>
<keyword evidence="5" id="KW-1185">Reference proteome</keyword>
<dbReference type="EMBL" id="QWKU01000001">
    <property type="protein sequence ID" value="RID94515.1"/>
    <property type="molecule type" value="Genomic_DNA"/>
</dbReference>
<reference evidence="4 5" key="1">
    <citation type="submission" date="2018-08" db="EMBL/GenBank/DDBJ databases">
        <title>Draft genome sequence of Dialister pneumosintes KCOM 1685.</title>
        <authorList>
            <person name="Kook J.-K."/>
            <person name="Park S.-N."/>
            <person name="Lim Y.K."/>
        </authorList>
    </citation>
    <scope>NUCLEOTIDE SEQUENCE [LARGE SCALE GENOMIC DNA]</scope>
    <source>
        <strain evidence="4 5">KCOM 1685</strain>
    </source>
</reference>
<evidence type="ECO:0000313" key="4">
    <source>
        <dbReference type="EMBL" id="RID94515.1"/>
    </source>
</evidence>
<organism evidence="4 5">
    <name type="scientific">Dialister pneumosintes</name>
    <dbReference type="NCBI Taxonomy" id="39950"/>
    <lineage>
        <taxon>Bacteria</taxon>
        <taxon>Bacillati</taxon>
        <taxon>Bacillota</taxon>
        <taxon>Negativicutes</taxon>
        <taxon>Veillonellales</taxon>
        <taxon>Veillonellaceae</taxon>
        <taxon>Dialister</taxon>
    </lineage>
</organism>
<keyword evidence="2" id="KW-0012">Acyltransferase</keyword>
<evidence type="ECO:0000259" key="3">
    <source>
        <dbReference type="PROSITE" id="PS51186"/>
    </source>
</evidence>